<dbReference type="EMBL" id="JAAITX010000004">
    <property type="protein sequence ID" value="NVH58444.1"/>
    <property type="molecule type" value="Genomic_DNA"/>
</dbReference>
<comment type="function">
    <text evidence="13">The heterodimer acts as both an ATP-dependent DNA helicase and an ATP-dependent, dual-direction single-stranded exonuclease. Recognizes the chi site generating a DNA molecule suitable for the initiation of homologous recombination. The AddA nuclease domain is required for chi fragment generation; this subunit has the helicase and 3' -&gt; 5' nuclease activities.</text>
</comment>
<dbReference type="InterPro" id="IPR014017">
    <property type="entry name" value="DNA_helicase_UvrD-like_C"/>
</dbReference>
<evidence type="ECO:0000259" key="16">
    <source>
        <dbReference type="PROSITE" id="PS51217"/>
    </source>
</evidence>
<dbReference type="SUPFAM" id="SSF52540">
    <property type="entry name" value="P-loop containing nucleoside triphosphate hydrolases"/>
    <property type="match status" value="1"/>
</dbReference>
<dbReference type="InterPro" id="IPR027417">
    <property type="entry name" value="P-loop_NTPase"/>
</dbReference>
<keyword evidence="10 13" id="KW-0413">Isomerase</keyword>
<evidence type="ECO:0000256" key="8">
    <source>
        <dbReference type="ARBA" id="ARBA00023125"/>
    </source>
</evidence>
<comment type="cofactor">
    <cofactor evidence="13">
        <name>Mg(2+)</name>
        <dbReference type="ChEBI" id="CHEBI:18420"/>
    </cofactor>
</comment>
<comment type="catalytic activity">
    <reaction evidence="12 13">
        <text>ATP + H2O = ADP + phosphate + H(+)</text>
        <dbReference type="Rhea" id="RHEA:13065"/>
        <dbReference type="ChEBI" id="CHEBI:15377"/>
        <dbReference type="ChEBI" id="CHEBI:15378"/>
        <dbReference type="ChEBI" id="CHEBI:30616"/>
        <dbReference type="ChEBI" id="CHEBI:43474"/>
        <dbReference type="ChEBI" id="CHEBI:456216"/>
        <dbReference type="EC" id="5.6.2.4"/>
    </reaction>
</comment>
<evidence type="ECO:0000256" key="2">
    <source>
        <dbReference type="ARBA" id="ARBA00022741"/>
    </source>
</evidence>
<dbReference type="EMBL" id="JAAIUO010000004">
    <property type="protein sequence ID" value="NSK14670.1"/>
    <property type="molecule type" value="Genomic_DNA"/>
</dbReference>
<evidence type="ECO:0000256" key="5">
    <source>
        <dbReference type="ARBA" id="ARBA00022806"/>
    </source>
</evidence>
<evidence type="ECO:0000256" key="13">
    <source>
        <dbReference type="HAMAP-Rule" id="MF_01451"/>
    </source>
</evidence>
<evidence type="ECO:0000256" key="4">
    <source>
        <dbReference type="ARBA" id="ARBA00022801"/>
    </source>
</evidence>
<dbReference type="EC" id="5.6.2.4" evidence="13"/>
<dbReference type="PANTHER" id="PTHR11070">
    <property type="entry name" value="UVRD / RECB / PCRA DNA HELICASE FAMILY MEMBER"/>
    <property type="match status" value="1"/>
</dbReference>
<comment type="similarity">
    <text evidence="13">Belongs to the helicase family. AddA subfamily.</text>
</comment>
<dbReference type="Gene3D" id="3.90.320.10">
    <property type="match status" value="1"/>
</dbReference>
<dbReference type="PROSITE" id="PS51217">
    <property type="entry name" value="UVRD_HELICASE_CTER"/>
    <property type="match status" value="1"/>
</dbReference>
<dbReference type="RefSeq" id="WP_173814689.1">
    <property type="nucleotide sequence ID" value="NZ_JAAITX010000004.1"/>
</dbReference>
<evidence type="ECO:0000313" key="17">
    <source>
        <dbReference type="EMBL" id="NSK14670.1"/>
    </source>
</evidence>
<keyword evidence="7 13" id="KW-0067">ATP-binding</keyword>
<dbReference type="InterPro" id="IPR011335">
    <property type="entry name" value="Restrct_endonuc-II-like"/>
</dbReference>
<evidence type="ECO:0000256" key="14">
    <source>
        <dbReference type="PROSITE-ProRule" id="PRU00560"/>
    </source>
</evidence>
<dbReference type="GO" id="GO:0003690">
    <property type="term" value="F:double-stranded DNA binding"/>
    <property type="evidence" value="ECO:0007669"/>
    <property type="project" value="UniProtKB-UniRule"/>
</dbReference>
<feature type="domain" description="UvrD-like helicase ATP-binding" evidence="15">
    <location>
        <begin position="3"/>
        <end position="472"/>
    </location>
</feature>
<reference evidence="19 20" key="1">
    <citation type="journal article" date="2020" name="Cell Host Microbe">
        <title>Functional and Genomic Variation between Human-Derived Isolates of Lachnospiraceae Reveals Inter- and Intra-Species Diversity.</title>
        <authorList>
            <person name="Sorbara M.T."/>
            <person name="Littmann E.R."/>
            <person name="Fontana E."/>
            <person name="Moody T.U."/>
            <person name="Kohout C.E."/>
            <person name="Gjonbalaj M."/>
            <person name="Eaton V."/>
            <person name="Seok R."/>
            <person name="Leiner I.M."/>
            <person name="Pamer E.G."/>
        </authorList>
    </citation>
    <scope>NUCLEOTIDE SEQUENCE [LARGE SCALE GENOMIC DNA]</scope>
    <source>
        <strain evidence="18 19">MSK.17.11</strain>
        <strain evidence="17 20">MSK.17.38</strain>
    </source>
</reference>
<dbReference type="GO" id="GO:0033202">
    <property type="term" value="C:DNA helicase complex"/>
    <property type="evidence" value="ECO:0007669"/>
    <property type="project" value="TreeGrafter"/>
</dbReference>
<keyword evidence="5 13" id="KW-0347">Helicase</keyword>
<evidence type="ECO:0000256" key="6">
    <source>
        <dbReference type="ARBA" id="ARBA00022839"/>
    </source>
</evidence>
<keyword evidence="3 13" id="KW-0227">DNA damage</keyword>
<keyword evidence="2 13" id="KW-0547">Nucleotide-binding</keyword>
<dbReference type="GO" id="GO:0043138">
    <property type="term" value="F:3'-5' DNA helicase activity"/>
    <property type="evidence" value="ECO:0007669"/>
    <property type="project" value="UniProtKB-UniRule"/>
</dbReference>
<comment type="subunit">
    <text evidence="13">Heterodimer of AddA and AddB/RexB.</text>
</comment>
<organism evidence="18 19">
    <name type="scientific">Dorea phocaeensis</name>
    <dbReference type="NCBI Taxonomy" id="2040291"/>
    <lineage>
        <taxon>Bacteria</taxon>
        <taxon>Bacillati</taxon>
        <taxon>Bacillota</taxon>
        <taxon>Clostridia</taxon>
        <taxon>Lachnospirales</taxon>
        <taxon>Lachnospiraceae</taxon>
        <taxon>Dorea</taxon>
    </lineage>
</organism>
<evidence type="ECO:0000256" key="1">
    <source>
        <dbReference type="ARBA" id="ARBA00022722"/>
    </source>
</evidence>
<dbReference type="InterPro" id="IPR014016">
    <property type="entry name" value="UvrD-like_ATP-bd"/>
</dbReference>
<evidence type="ECO:0000313" key="19">
    <source>
        <dbReference type="Proteomes" id="UP000528555"/>
    </source>
</evidence>
<keyword evidence="9 13" id="KW-0234">DNA repair</keyword>
<feature type="binding site" evidence="14">
    <location>
        <begin position="24"/>
        <end position="31"/>
    </location>
    <ligand>
        <name>ATP</name>
        <dbReference type="ChEBI" id="CHEBI:30616"/>
    </ligand>
</feature>
<dbReference type="Gene3D" id="1.10.274.50">
    <property type="match status" value="1"/>
</dbReference>
<dbReference type="Pfam" id="PF13361">
    <property type="entry name" value="UvrD_C"/>
    <property type="match status" value="1"/>
</dbReference>
<dbReference type="InterPro" id="IPR011604">
    <property type="entry name" value="PDDEXK-like_dom_sf"/>
</dbReference>
<keyword evidence="19" id="KW-1185">Reference proteome</keyword>
<reference evidence="18" key="2">
    <citation type="submission" date="2020-02" db="EMBL/GenBank/DDBJ databases">
        <authorList>
            <person name="Littmann E."/>
            <person name="Sorbara M."/>
        </authorList>
    </citation>
    <scope>NUCLEOTIDE SEQUENCE</scope>
    <source>
        <strain evidence="18">MSK.17.11</strain>
        <strain evidence="17">MSK.17.38</strain>
    </source>
</reference>
<gene>
    <name evidence="13 18" type="primary">addA</name>
    <name evidence="18" type="ORF">G5A66_07245</name>
    <name evidence="17" type="ORF">G5A75_07265</name>
</gene>
<name>A0A850HIC7_9FIRM</name>
<sequence length="1213" mass="139837">MGVTWTEEQQKVIDLRNRNILVSAAAGSGKTAVLVERIITMLTKDPTPVNVDRLLIVTFTESAAAEMKERIRVAIEKALEAYPENEHLKQQATLIHNARITTIHSFCLSVIRDHFPAIDLDPGFRVGEEGELKLLRHDVLETVLEEKYQEGEQRFLDFASAYGAGKNDKKLEELILKIYEISRSYPDADNWLEECVEAYRIRDEKELEENRYVKIAMENVKKYLADLKELMEQGIAICLEADGPAAYEGTLRKDLALLEELEEEISFGELCQKVSKAKLVRLAINKDETVSEEKISQVKSIRDELRKMIKDLGNQYFSQSPEEILADLSRCQPAIEELKELVIRFQTAFEEKKRARNLIDFSDMEQYALQILASKTEDGWKPSEIAMEYQEQFQEIMIDEYQDSNLIQETILTSISRVYQGQYNMFMVGDVKQSIYRFRLSRPELFMEKFRTYSTDDSRMQRIDLHKNFRSRSQVLGSVNYLFRQLMTQSLGGITYDDQAALYVGASYPEGEGQETEVLMIDSRMEEYEAGKISERELEARVIARRIKELLSSFQVVDKETGDFRPVRYRDIVILTRSVQGIADVFAEVLNREGIPAYAGTKEGYFDAWEVGVVLDYLRILDNRCQDIPLAAALVSPFGKVTETELAAIRSASPKKPFFEAVIEYFSPKVEDEEQPNPVIVEKLRHFFETLNHYQRMVPYTPMHELLWKILTETGYGDYVYALPGGEQRRANLEMLMEKARSYESTSYKGLFHFVRYIEQLQKYNVDYGEANMEDEQSDTVRIMTIHKSKGLEFPVVFVAGLGKRFNMTDARSSVVIHAGLGIGLDAVNLKERTKRPSLIKKMIQKEEVLDSLGEELRVLYVALTRAKEKLILTGTMTDPVKQEEAVCMLRSRQQIELGFGRLSKASTFWDWILPALARIDEHIPICRKYWTILDVVEGEIKERSVKKVTRAAFETWERMEEYKQCEQKTGDGLSGVTEQFGYRYPYASESGRKLKFTVSELKKQIYFMEKEEALGEDIEALYGEPEVAPLIPKFLKKEEKLTGALRGTAYHRLMELLNFADDYDGSKLAKVAARFIAEGRMTQEMKECIQTKDILTFLSCDLGLRMKEAARSGKLWKEQPFVLGVDASDVYPDEQEGELLLVQGIIDVYFEEADGLVVLDYKTDRVYRAEELVERYHGQLDYYGKALEQITGKRVKEKWIYSFTLQQEIKMP</sequence>
<keyword evidence="6 13" id="KW-0269">Exonuclease</keyword>
<dbReference type="InterPro" id="IPR000212">
    <property type="entry name" value="DNA_helicase_UvrD/REP"/>
</dbReference>
<evidence type="ECO:0000313" key="20">
    <source>
        <dbReference type="Proteomes" id="UP000701680"/>
    </source>
</evidence>
<dbReference type="Gene3D" id="3.40.50.300">
    <property type="entry name" value="P-loop containing nucleotide triphosphate hydrolases"/>
    <property type="match status" value="4"/>
</dbReference>
<proteinExistence type="inferred from homology"/>
<dbReference type="HAMAP" id="MF_01451">
    <property type="entry name" value="AddA"/>
    <property type="match status" value="1"/>
</dbReference>
<evidence type="ECO:0000256" key="9">
    <source>
        <dbReference type="ARBA" id="ARBA00023204"/>
    </source>
</evidence>
<comment type="catalytic activity">
    <reaction evidence="11 13">
        <text>Couples ATP hydrolysis with the unwinding of duplex DNA by translocating in the 3'-5' direction.</text>
        <dbReference type="EC" id="5.6.2.4"/>
    </reaction>
</comment>
<dbReference type="EC" id="3.1.-.-" evidence="13"/>
<dbReference type="Pfam" id="PF12705">
    <property type="entry name" value="PDDEXK_1"/>
    <property type="match status" value="1"/>
</dbReference>
<dbReference type="GO" id="GO:0005524">
    <property type="term" value="F:ATP binding"/>
    <property type="evidence" value="ECO:0007669"/>
    <property type="project" value="UniProtKB-UniRule"/>
</dbReference>
<dbReference type="AlphaFoldDB" id="A0A850HIC7"/>
<keyword evidence="4 13" id="KW-0378">Hydrolase</keyword>
<dbReference type="GO" id="GO:0005829">
    <property type="term" value="C:cytosol"/>
    <property type="evidence" value="ECO:0007669"/>
    <property type="project" value="TreeGrafter"/>
</dbReference>
<dbReference type="Pfam" id="PF00580">
    <property type="entry name" value="UvrD-helicase"/>
    <property type="match status" value="1"/>
</dbReference>
<dbReference type="SUPFAM" id="SSF52980">
    <property type="entry name" value="Restriction endonuclease-like"/>
    <property type="match status" value="1"/>
</dbReference>
<evidence type="ECO:0000256" key="10">
    <source>
        <dbReference type="ARBA" id="ARBA00023235"/>
    </source>
</evidence>
<dbReference type="Proteomes" id="UP000528555">
    <property type="component" value="Unassembled WGS sequence"/>
</dbReference>
<evidence type="ECO:0000256" key="12">
    <source>
        <dbReference type="ARBA" id="ARBA00048988"/>
    </source>
</evidence>
<dbReference type="PANTHER" id="PTHR11070:SF48">
    <property type="entry name" value="ATP-DEPENDENT HELICASE_NUCLEASE SUBUNIT A"/>
    <property type="match status" value="1"/>
</dbReference>
<dbReference type="InterPro" id="IPR014152">
    <property type="entry name" value="AddA"/>
</dbReference>
<protein>
    <recommendedName>
        <fullName evidence="13">ATP-dependent helicase/nuclease subunit A</fullName>
        <ecNumber evidence="13">3.1.-.-</ecNumber>
        <ecNumber evidence="13">5.6.2.4</ecNumber>
    </recommendedName>
    <alternativeName>
        <fullName evidence="13">ATP-dependent helicase/nuclease AddA</fullName>
    </alternativeName>
    <alternativeName>
        <fullName evidence="13">DNA 3'-5' helicase AddA</fullName>
    </alternativeName>
</protein>
<evidence type="ECO:0000256" key="11">
    <source>
        <dbReference type="ARBA" id="ARBA00034617"/>
    </source>
</evidence>
<dbReference type="NCBIfam" id="TIGR02785">
    <property type="entry name" value="addA_Gpos"/>
    <property type="match status" value="1"/>
</dbReference>
<evidence type="ECO:0000313" key="18">
    <source>
        <dbReference type="EMBL" id="NVH58444.1"/>
    </source>
</evidence>
<dbReference type="GO" id="GO:0000724">
    <property type="term" value="P:double-strand break repair via homologous recombination"/>
    <property type="evidence" value="ECO:0007669"/>
    <property type="project" value="UniProtKB-UniRule"/>
</dbReference>
<dbReference type="Proteomes" id="UP000701680">
    <property type="component" value="Unassembled WGS sequence"/>
</dbReference>
<feature type="domain" description="UvrD-like helicase C-terminal" evidence="16">
    <location>
        <begin position="484"/>
        <end position="791"/>
    </location>
</feature>
<evidence type="ECO:0000256" key="7">
    <source>
        <dbReference type="ARBA" id="ARBA00022840"/>
    </source>
</evidence>
<keyword evidence="1 13" id="KW-0540">Nuclease</keyword>
<comment type="caution">
    <text evidence="18">The sequence shown here is derived from an EMBL/GenBank/DDBJ whole genome shotgun (WGS) entry which is preliminary data.</text>
</comment>
<dbReference type="InterPro" id="IPR038726">
    <property type="entry name" value="PDDEXK_AddAB-type"/>
</dbReference>
<dbReference type="PROSITE" id="PS51198">
    <property type="entry name" value="UVRD_HELICASE_ATP_BIND"/>
    <property type="match status" value="1"/>
</dbReference>
<evidence type="ECO:0000259" key="15">
    <source>
        <dbReference type="PROSITE" id="PS51198"/>
    </source>
</evidence>
<accession>A0A850HIC7</accession>
<evidence type="ECO:0000256" key="3">
    <source>
        <dbReference type="ARBA" id="ARBA00022763"/>
    </source>
</evidence>
<dbReference type="GO" id="GO:0008408">
    <property type="term" value="F:3'-5' exonuclease activity"/>
    <property type="evidence" value="ECO:0007669"/>
    <property type="project" value="UniProtKB-UniRule"/>
</dbReference>
<dbReference type="FunFam" id="3.40.50.300:FF:001236">
    <property type="entry name" value="ATP-dependent helicase/nuclease subunit A"/>
    <property type="match status" value="1"/>
</dbReference>
<keyword evidence="8 13" id="KW-0238">DNA-binding</keyword>